<keyword evidence="6" id="KW-0418">Kinase</keyword>
<dbReference type="InterPro" id="IPR011712">
    <property type="entry name" value="Sig_transdc_His_kin_sub3_dim/P"/>
</dbReference>
<feature type="transmembrane region" description="Helical" evidence="9">
    <location>
        <begin position="54"/>
        <end position="72"/>
    </location>
</feature>
<dbReference type="Gene3D" id="1.20.5.1930">
    <property type="match status" value="1"/>
</dbReference>
<proteinExistence type="predicted"/>
<dbReference type="GO" id="GO:0046983">
    <property type="term" value="F:protein dimerization activity"/>
    <property type="evidence" value="ECO:0007669"/>
    <property type="project" value="InterPro"/>
</dbReference>
<dbReference type="InterPro" id="IPR036890">
    <property type="entry name" value="HATPase_C_sf"/>
</dbReference>
<keyword evidence="4" id="KW-0808">Transferase</keyword>
<feature type="transmembrane region" description="Helical" evidence="9">
    <location>
        <begin position="159"/>
        <end position="181"/>
    </location>
</feature>
<dbReference type="Gene3D" id="3.30.565.10">
    <property type="entry name" value="Histidine kinase-like ATPase, C-terminal domain"/>
    <property type="match status" value="1"/>
</dbReference>
<dbReference type="RefSeq" id="WP_124845162.1">
    <property type="nucleotide sequence ID" value="NZ_RQZG01000012.1"/>
</dbReference>
<evidence type="ECO:0000256" key="5">
    <source>
        <dbReference type="ARBA" id="ARBA00022741"/>
    </source>
</evidence>
<evidence type="ECO:0000256" key="3">
    <source>
        <dbReference type="ARBA" id="ARBA00022553"/>
    </source>
</evidence>
<evidence type="ECO:0000256" key="6">
    <source>
        <dbReference type="ARBA" id="ARBA00022777"/>
    </source>
</evidence>
<dbReference type="SMART" id="SM00387">
    <property type="entry name" value="HATPase_c"/>
    <property type="match status" value="1"/>
</dbReference>
<evidence type="ECO:0000313" key="11">
    <source>
        <dbReference type="EMBL" id="RRD04307.1"/>
    </source>
</evidence>
<feature type="transmembrane region" description="Helical" evidence="9">
    <location>
        <begin position="84"/>
        <end position="111"/>
    </location>
</feature>
<evidence type="ECO:0000313" key="12">
    <source>
        <dbReference type="Proteomes" id="UP000280819"/>
    </source>
</evidence>
<dbReference type="InterPro" id="IPR050482">
    <property type="entry name" value="Sensor_HK_TwoCompSys"/>
</dbReference>
<evidence type="ECO:0000256" key="9">
    <source>
        <dbReference type="SAM" id="Phobius"/>
    </source>
</evidence>
<name>A0A3P1T462_9ACTN</name>
<feature type="transmembrane region" description="Helical" evidence="9">
    <location>
        <begin position="123"/>
        <end position="152"/>
    </location>
</feature>
<keyword evidence="9" id="KW-1133">Transmembrane helix</keyword>
<dbReference type="AlphaFoldDB" id="A0A3P1T462"/>
<keyword evidence="9" id="KW-0812">Transmembrane</keyword>
<keyword evidence="7" id="KW-0067">ATP-binding</keyword>
<evidence type="ECO:0000256" key="7">
    <source>
        <dbReference type="ARBA" id="ARBA00022840"/>
    </source>
</evidence>
<dbReference type="InterPro" id="IPR003594">
    <property type="entry name" value="HATPase_dom"/>
</dbReference>
<dbReference type="GO" id="GO:0005524">
    <property type="term" value="F:ATP binding"/>
    <property type="evidence" value="ECO:0007669"/>
    <property type="project" value="UniProtKB-KW"/>
</dbReference>
<organism evidence="11 12">
    <name type="scientific">Arachnia propionica</name>
    <dbReference type="NCBI Taxonomy" id="1750"/>
    <lineage>
        <taxon>Bacteria</taxon>
        <taxon>Bacillati</taxon>
        <taxon>Actinomycetota</taxon>
        <taxon>Actinomycetes</taxon>
        <taxon>Propionibacteriales</taxon>
        <taxon>Propionibacteriaceae</taxon>
        <taxon>Arachnia</taxon>
    </lineage>
</organism>
<dbReference type="EC" id="2.7.13.3" evidence="2"/>
<evidence type="ECO:0000256" key="2">
    <source>
        <dbReference type="ARBA" id="ARBA00012438"/>
    </source>
</evidence>
<dbReference type="Pfam" id="PF07730">
    <property type="entry name" value="HisKA_3"/>
    <property type="match status" value="1"/>
</dbReference>
<keyword evidence="8" id="KW-0902">Two-component regulatory system</keyword>
<comment type="caution">
    <text evidence="11">The sequence shown here is derived from an EMBL/GenBank/DDBJ whole genome shotgun (WGS) entry which is preliminary data.</text>
</comment>
<dbReference type="SUPFAM" id="SSF55874">
    <property type="entry name" value="ATPase domain of HSP90 chaperone/DNA topoisomerase II/histidine kinase"/>
    <property type="match status" value="1"/>
</dbReference>
<dbReference type="OrthoDB" id="227596at2"/>
<dbReference type="Pfam" id="PF02518">
    <property type="entry name" value="HATPase_c"/>
    <property type="match status" value="1"/>
</dbReference>
<keyword evidence="5" id="KW-0547">Nucleotide-binding</keyword>
<evidence type="ECO:0000259" key="10">
    <source>
        <dbReference type="SMART" id="SM00387"/>
    </source>
</evidence>
<evidence type="ECO:0000256" key="1">
    <source>
        <dbReference type="ARBA" id="ARBA00000085"/>
    </source>
</evidence>
<dbReference type="PANTHER" id="PTHR24421">
    <property type="entry name" value="NITRATE/NITRITE SENSOR PROTEIN NARX-RELATED"/>
    <property type="match status" value="1"/>
</dbReference>
<comment type="catalytic activity">
    <reaction evidence="1">
        <text>ATP + protein L-histidine = ADP + protein N-phospho-L-histidine.</text>
        <dbReference type="EC" id="2.7.13.3"/>
    </reaction>
</comment>
<dbReference type="CDD" id="cd16917">
    <property type="entry name" value="HATPase_UhpB-NarQ-NarX-like"/>
    <property type="match status" value="1"/>
</dbReference>
<accession>A0A3P1T462</accession>
<dbReference type="EMBL" id="RQZG01000012">
    <property type="protein sequence ID" value="RRD04307.1"/>
    <property type="molecule type" value="Genomic_DNA"/>
</dbReference>
<dbReference type="Proteomes" id="UP000280819">
    <property type="component" value="Unassembled WGS sequence"/>
</dbReference>
<keyword evidence="9" id="KW-0472">Membrane</keyword>
<protein>
    <recommendedName>
        <fullName evidence="2">histidine kinase</fullName>
        <ecNumber evidence="2">2.7.13.3</ecNumber>
    </recommendedName>
</protein>
<gene>
    <name evidence="11" type="ORF">EII34_10770</name>
</gene>
<dbReference type="GO" id="GO:0016020">
    <property type="term" value="C:membrane"/>
    <property type="evidence" value="ECO:0007669"/>
    <property type="project" value="InterPro"/>
</dbReference>
<evidence type="ECO:0000256" key="8">
    <source>
        <dbReference type="ARBA" id="ARBA00023012"/>
    </source>
</evidence>
<evidence type="ECO:0000256" key="4">
    <source>
        <dbReference type="ARBA" id="ARBA00022679"/>
    </source>
</evidence>
<sequence length="396" mass="43376">MFRRRGAEARDLLVVVPTVLVLWVLPLVSARLTGRSWQLHLGDQRVEPVPTPEWLFWLGVLLAAAAAVSALLRRRFPIPCFAVALTATLLAGVLWLSSDVGVLFGLCFATVAEHHGRRSMSRWSVAGCVAALVLCVAQALHMIQASNLYLALTVRWGDVYLWFASDHLMLAVLVLVGSWQLGVRSRLLKEQVAREAVLAERLRLRREIHDVLSHSLSTIGVRAGVAVQVPGQTKETLLSLLGEIEHDAREGLRQLREILDEDTCAPDRTLRPALDQAMHQVRATGAVVLLEDGDKIADRALPPAVALTAQRLIQESLTNTVRHARAQHCWITLASWPGGITVRVVDDGVGVADLRPGHGISGMRERVEQCGGRVSFSNVSEGTGFQVEARIPVGRR</sequence>
<dbReference type="GO" id="GO:0000155">
    <property type="term" value="F:phosphorelay sensor kinase activity"/>
    <property type="evidence" value="ECO:0007669"/>
    <property type="project" value="InterPro"/>
</dbReference>
<keyword evidence="3" id="KW-0597">Phosphoprotein</keyword>
<feature type="domain" description="Histidine kinase/HSP90-like ATPase" evidence="10">
    <location>
        <begin position="304"/>
        <end position="395"/>
    </location>
</feature>
<reference evidence="11 12" key="1">
    <citation type="submission" date="2018-11" db="EMBL/GenBank/DDBJ databases">
        <title>Genomes From Bacteria Associated with the Canine Oral Cavity: a Test Case for Automated Genome-Based Taxonomic Assignment.</title>
        <authorList>
            <person name="Coil D.A."/>
            <person name="Jospin G."/>
            <person name="Darling A.E."/>
            <person name="Wallis C."/>
            <person name="Davis I.J."/>
            <person name="Harris S."/>
            <person name="Eisen J.A."/>
            <person name="Holcombe L.J."/>
            <person name="O'Flynn C."/>
        </authorList>
    </citation>
    <scope>NUCLEOTIDE SEQUENCE [LARGE SCALE GENOMIC DNA]</scope>
    <source>
        <strain evidence="11 12">OH887_COT-365</strain>
    </source>
</reference>
<dbReference type="PANTHER" id="PTHR24421:SF10">
    <property type="entry name" value="NITRATE_NITRITE SENSOR PROTEIN NARQ"/>
    <property type="match status" value="1"/>
</dbReference>